<protein>
    <recommendedName>
        <fullName evidence="4">Penicillinase repressor</fullName>
    </recommendedName>
</protein>
<evidence type="ECO:0008006" key="4">
    <source>
        <dbReference type="Google" id="ProtNLM"/>
    </source>
</evidence>
<evidence type="ECO:0000256" key="1">
    <source>
        <dbReference type="SAM" id="MobiDB-lite"/>
    </source>
</evidence>
<proteinExistence type="predicted"/>
<dbReference type="STRING" id="235985.SAMN05414137_120140"/>
<dbReference type="Proteomes" id="UP000183015">
    <property type="component" value="Unassembled WGS sequence"/>
</dbReference>
<dbReference type="SUPFAM" id="SSF46785">
    <property type="entry name" value="Winged helix' DNA-binding domain"/>
    <property type="match status" value="1"/>
</dbReference>
<dbReference type="AlphaFoldDB" id="A0A1H7WG39"/>
<dbReference type="InterPro" id="IPR036388">
    <property type="entry name" value="WH-like_DNA-bd_sf"/>
</dbReference>
<organism evidence="2 3">
    <name type="scientific">Streptacidiphilus jiangxiensis</name>
    <dbReference type="NCBI Taxonomy" id="235985"/>
    <lineage>
        <taxon>Bacteria</taxon>
        <taxon>Bacillati</taxon>
        <taxon>Actinomycetota</taxon>
        <taxon>Actinomycetes</taxon>
        <taxon>Kitasatosporales</taxon>
        <taxon>Streptomycetaceae</taxon>
        <taxon>Streptacidiphilus</taxon>
    </lineage>
</organism>
<evidence type="ECO:0000313" key="3">
    <source>
        <dbReference type="Proteomes" id="UP000183015"/>
    </source>
</evidence>
<name>A0A1H7WG39_STRJI</name>
<sequence>MTNQPAATLRSRYAVQAAADLEENRRRQRELAEELRMLRQEETLLVDIIALAEQHQVDTVPSPLPEQGTSSARAARTTTKPAAVAKGKQPLLGDLLLELLSGHSKPRAAKDLRDDLLRTHPDREPTPQVVRNTLESLVAKGHVRRHKDDRLVTYTLVKRPGNQSGRSHV</sequence>
<dbReference type="InterPro" id="IPR036390">
    <property type="entry name" value="WH_DNA-bd_sf"/>
</dbReference>
<feature type="region of interest" description="Disordered" evidence="1">
    <location>
        <begin position="60"/>
        <end position="86"/>
    </location>
</feature>
<evidence type="ECO:0000313" key="2">
    <source>
        <dbReference type="EMBL" id="SEM20440.1"/>
    </source>
</evidence>
<accession>A0A1H7WG39</accession>
<reference evidence="3" key="1">
    <citation type="submission" date="2016-10" db="EMBL/GenBank/DDBJ databases">
        <authorList>
            <person name="Varghese N."/>
        </authorList>
    </citation>
    <scope>NUCLEOTIDE SEQUENCE [LARGE SCALE GENOMIC DNA]</scope>
    <source>
        <strain evidence="3">DSM 45096 / BCRC 16803 / CGMCC 4.1857 / CIP 109030 / JCM 12277 / KCTC 19219 / NBRC 100920 / 33214</strain>
    </source>
</reference>
<dbReference type="RefSeq" id="WP_042446651.1">
    <property type="nucleotide sequence ID" value="NZ_BBPN01000011.1"/>
</dbReference>
<keyword evidence="3" id="KW-1185">Reference proteome</keyword>
<dbReference type="eggNOG" id="ENOG5032KPX">
    <property type="taxonomic scope" value="Bacteria"/>
</dbReference>
<dbReference type="Gene3D" id="1.10.10.10">
    <property type="entry name" value="Winged helix-like DNA-binding domain superfamily/Winged helix DNA-binding domain"/>
    <property type="match status" value="1"/>
</dbReference>
<feature type="compositionally biased region" description="Low complexity" evidence="1">
    <location>
        <begin position="69"/>
        <end position="86"/>
    </location>
</feature>
<dbReference type="EMBL" id="FOAZ01000020">
    <property type="protein sequence ID" value="SEM20440.1"/>
    <property type="molecule type" value="Genomic_DNA"/>
</dbReference>
<dbReference type="OrthoDB" id="4248306at2"/>
<gene>
    <name evidence="2" type="ORF">SAMN05414137_120140</name>
</gene>